<dbReference type="EMBL" id="SJKC01000001">
    <property type="protein sequence ID" value="TCC40552.1"/>
    <property type="molecule type" value="Genomic_DNA"/>
</dbReference>
<dbReference type="InterPro" id="IPR002734">
    <property type="entry name" value="RibDG_C"/>
</dbReference>
<reference evidence="2 3" key="1">
    <citation type="submission" date="2019-02" db="EMBL/GenBank/DDBJ databases">
        <title>Kribbella capetownensis sp. nov. and Kribbella speibonae sp. nov., isolated from soil.</title>
        <authorList>
            <person name="Curtis S.M."/>
            <person name="Norton I."/>
            <person name="Everest G.J."/>
            <person name="Meyers P.R."/>
        </authorList>
    </citation>
    <scope>NUCLEOTIDE SEQUENCE [LARGE SCALE GENOMIC DNA]</scope>
    <source>
        <strain evidence="2 3">YM55</strain>
    </source>
</reference>
<dbReference type="SUPFAM" id="SSF53597">
    <property type="entry name" value="Dihydrofolate reductase-like"/>
    <property type="match status" value="1"/>
</dbReference>
<dbReference type="GO" id="GO:0008703">
    <property type="term" value="F:5-amino-6-(5-phosphoribosylamino)uracil reductase activity"/>
    <property type="evidence" value="ECO:0007669"/>
    <property type="project" value="InterPro"/>
</dbReference>
<evidence type="ECO:0000259" key="1">
    <source>
        <dbReference type="Pfam" id="PF01872"/>
    </source>
</evidence>
<comment type="caution">
    <text evidence="2">The sequence shown here is derived from an EMBL/GenBank/DDBJ whole genome shotgun (WGS) entry which is preliminary data.</text>
</comment>
<dbReference type="InterPro" id="IPR024072">
    <property type="entry name" value="DHFR-like_dom_sf"/>
</dbReference>
<protein>
    <recommendedName>
        <fullName evidence="1">Bacterial bifunctional deaminase-reductase C-terminal domain-containing protein</fullName>
    </recommendedName>
</protein>
<feature type="domain" description="Bacterial bifunctional deaminase-reductase C-terminal" evidence="1">
    <location>
        <begin position="6"/>
        <end position="170"/>
    </location>
</feature>
<dbReference type="RefSeq" id="WP_131495228.1">
    <property type="nucleotide sequence ID" value="NZ_SJKC01000001.1"/>
</dbReference>
<evidence type="ECO:0000313" key="3">
    <source>
        <dbReference type="Proteomes" id="UP000294225"/>
    </source>
</evidence>
<dbReference type="AlphaFoldDB" id="A0A4V2M5P1"/>
<dbReference type="PANTHER" id="PTHR38011:SF2">
    <property type="entry name" value="BIFUNCTIONAL DEAMINASE-REDUCTASE DOMAIN PROTEIN"/>
    <property type="match status" value="1"/>
</dbReference>
<dbReference type="PANTHER" id="PTHR38011">
    <property type="entry name" value="DIHYDROFOLATE REDUCTASE FAMILY PROTEIN (AFU_ORTHOLOGUE AFUA_8G06820)"/>
    <property type="match status" value="1"/>
</dbReference>
<dbReference type="Pfam" id="PF01872">
    <property type="entry name" value="RibD_C"/>
    <property type="match status" value="1"/>
</dbReference>
<name>A0A4V2M5P1_9ACTN</name>
<dbReference type="Proteomes" id="UP000294225">
    <property type="component" value="Unassembled WGS sequence"/>
</dbReference>
<sequence>MRLIESTYISLDGMVTGDAFWGAQQGFQGDAHNEHAAGLLQAADALLLGRQTYDVFATSWPERSGELADLINPLPKYVASRTLTEATWNTEVLPGDGVEAVAELKKSREGTLLKYGTGSFSRALVEAGLLDELRLWVHPLVAGSGERLLPGLSPTRLALAEVTDVGNGVVILTYTPNN</sequence>
<dbReference type="InterPro" id="IPR050765">
    <property type="entry name" value="Riboflavin_Biosynth_HTPR"/>
</dbReference>
<evidence type="ECO:0000313" key="2">
    <source>
        <dbReference type="EMBL" id="TCC40552.1"/>
    </source>
</evidence>
<accession>A0A4V2M5P1</accession>
<dbReference type="Gene3D" id="3.40.430.10">
    <property type="entry name" value="Dihydrofolate Reductase, subunit A"/>
    <property type="match status" value="1"/>
</dbReference>
<gene>
    <name evidence="2" type="ORF">E0H92_02295</name>
</gene>
<organism evidence="2 3">
    <name type="scientific">Kribbella speibonae</name>
    <dbReference type="NCBI Taxonomy" id="1572660"/>
    <lineage>
        <taxon>Bacteria</taxon>
        <taxon>Bacillati</taxon>
        <taxon>Actinomycetota</taxon>
        <taxon>Actinomycetes</taxon>
        <taxon>Propionibacteriales</taxon>
        <taxon>Kribbellaceae</taxon>
        <taxon>Kribbella</taxon>
    </lineage>
</organism>
<proteinExistence type="predicted"/>
<dbReference type="GO" id="GO:0009231">
    <property type="term" value="P:riboflavin biosynthetic process"/>
    <property type="evidence" value="ECO:0007669"/>
    <property type="project" value="InterPro"/>
</dbReference>